<accession>A0ABQ1DW83</accession>
<dbReference type="RefSeq" id="WP_158578288.1">
    <property type="nucleotide sequence ID" value="NZ_BLYJ01000001.1"/>
</dbReference>
<protein>
    <recommendedName>
        <fullName evidence="3">RNA polymerase sigma factor 70 region 4 type 2 domain-containing protein</fullName>
    </recommendedName>
</protein>
<evidence type="ECO:0008006" key="3">
    <source>
        <dbReference type="Google" id="ProtNLM"/>
    </source>
</evidence>
<name>A0ABQ1DW83_9FIRM</name>
<sequence length="51" mass="5831">MQKAIKRTQLTLTILKYRAEGISYQNIASLVELPVETCYTMAKRALEEGQK</sequence>
<keyword evidence="2" id="KW-1185">Reference proteome</keyword>
<evidence type="ECO:0000313" key="2">
    <source>
        <dbReference type="Proteomes" id="UP000620147"/>
    </source>
</evidence>
<dbReference type="Proteomes" id="UP000620147">
    <property type="component" value="Unassembled WGS sequence"/>
</dbReference>
<reference evidence="1 2" key="1">
    <citation type="submission" date="2020-06" db="EMBL/GenBank/DDBJ databases">
        <title>Characterization of fructooligosaccharide metabolism and fructooligosaccharide-degrading enzymes in human commensal butyrate producers.</title>
        <authorList>
            <person name="Tanno H."/>
            <person name="Fujii T."/>
            <person name="Hirano K."/>
            <person name="Maeno S."/>
            <person name="Tonozuka T."/>
            <person name="Sakamoto M."/>
            <person name="Ohkuma M."/>
            <person name="Tochio T."/>
            <person name="Endo A."/>
        </authorList>
    </citation>
    <scope>NUCLEOTIDE SEQUENCE [LARGE SCALE GENOMIC DNA]</scope>
    <source>
        <strain evidence="1 2">JCM 31056</strain>
    </source>
</reference>
<proteinExistence type="predicted"/>
<organism evidence="1 2">
    <name type="scientific">Butyricicoccus faecihominis</name>
    <dbReference type="NCBI Taxonomy" id="1712515"/>
    <lineage>
        <taxon>Bacteria</taxon>
        <taxon>Bacillati</taxon>
        <taxon>Bacillota</taxon>
        <taxon>Clostridia</taxon>
        <taxon>Eubacteriales</taxon>
        <taxon>Butyricicoccaceae</taxon>
        <taxon>Butyricicoccus</taxon>
    </lineage>
</organism>
<gene>
    <name evidence="1" type="ORF">BUFA31_01190</name>
</gene>
<comment type="caution">
    <text evidence="1">The sequence shown here is derived from an EMBL/GenBank/DDBJ whole genome shotgun (WGS) entry which is preliminary data.</text>
</comment>
<evidence type="ECO:0000313" key="1">
    <source>
        <dbReference type="EMBL" id="GFO86955.1"/>
    </source>
</evidence>
<dbReference type="EMBL" id="BLYJ01000001">
    <property type="protein sequence ID" value="GFO86955.1"/>
    <property type="molecule type" value="Genomic_DNA"/>
</dbReference>